<evidence type="ECO:0000313" key="4">
    <source>
        <dbReference type="RefSeq" id="XP_056697205.1"/>
    </source>
</evidence>
<accession>A0ABM3RNL6</accession>
<organism evidence="3 4">
    <name type="scientific">Spinacia oleracea</name>
    <name type="common">Spinach</name>
    <dbReference type="NCBI Taxonomy" id="3562"/>
    <lineage>
        <taxon>Eukaryota</taxon>
        <taxon>Viridiplantae</taxon>
        <taxon>Streptophyta</taxon>
        <taxon>Embryophyta</taxon>
        <taxon>Tracheophyta</taxon>
        <taxon>Spermatophyta</taxon>
        <taxon>Magnoliopsida</taxon>
        <taxon>eudicotyledons</taxon>
        <taxon>Gunneridae</taxon>
        <taxon>Pentapetalae</taxon>
        <taxon>Caryophyllales</taxon>
        <taxon>Chenopodiaceae</taxon>
        <taxon>Chenopodioideae</taxon>
        <taxon>Anserineae</taxon>
        <taxon>Spinacia</taxon>
    </lineage>
</organism>
<evidence type="ECO:0000313" key="3">
    <source>
        <dbReference type="Proteomes" id="UP000813463"/>
    </source>
</evidence>
<evidence type="ECO:0000259" key="2">
    <source>
        <dbReference type="PROSITE" id="PS52045"/>
    </source>
</evidence>
<reference evidence="3" key="1">
    <citation type="journal article" date="2021" name="Nat. Commun.">
        <title>Genomic analyses provide insights into spinach domestication and the genetic basis of agronomic traits.</title>
        <authorList>
            <person name="Cai X."/>
            <person name="Sun X."/>
            <person name="Xu C."/>
            <person name="Sun H."/>
            <person name="Wang X."/>
            <person name="Ge C."/>
            <person name="Zhang Z."/>
            <person name="Wang Q."/>
            <person name="Fei Z."/>
            <person name="Jiao C."/>
            <person name="Wang Q."/>
        </authorList>
    </citation>
    <scope>NUCLEOTIDE SEQUENCE [LARGE SCALE GENOMIC DNA]</scope>
    <source>
        <strain evidence="3">cv. Varoflay</strain>
    </source>
</reference>
<proteinExistence type="predicted"/>
<dbReference type="Pfam" id="PF03080">
    <property type="entry name" value="Neprosin"/>
    <property type="match status" value="1"/>
</dbReference>
<dbReference type="PROSITE" id="PS52045">
    <property type="entry name" value="NEPROSIN_PEP_CD"/>
    <property type="match status" value="1"/>
</dbReference>
<dbReference type="Gene3D" id="3.90.1320.10">
    <property type="entry name" value="Outer-capsid protein sigma 3, large lobe"/>
    <property type="match status" value="1"/>
</dbReference>
<protein>
    <recommendedName>
        <fullName evidence="2">Neprosin PEP catalytic domain-containing protein</fullName>
    </recommendedName>
</protein>
<name>A0ABM3RNL6_SPIOL</name>
<feature type="signal peptide" evidence="1">
    <location>
        <begin position="1"/>
        <end position="23"/>
    </location>
</feature>
<dbReference type="Pfam" id="PF14365">
    <property type="entry name" value="Neprosin_AP"/>
    <property type="match status" value="1"/>
</dbReference>
<dbReference type="PANTHER" id="PTHR31589:SF223">
    <property type="entry name" value="PROTEIN, PUTATIVE (DUF239)-RELATED"/>
    <property type="match status" value="1"/>
</dbReference>
<reference evidence="4" key="2">
    <citation type="submission" date="2025-08" db="UniProtKB">
        <authorList>
            <consortium name="RefSeq"/>
        </authorList>
    </citation>
    <scope>IDENTIFICATION</scope>
    <source>
        <tissue evidence="4">Leaf</tissue>
    </source>
</reference>
<gene>
    <name evidence="4" type="primary">LOC110782239</name>
</gene>
<keyword evidence="3" id="KW-1185">Reference proteome</keyword>
<dbReference type="InterPro" id="IPR025521">
    <property type="entry name" value="Neprosin_propep"/>
</dbReference>
<evidence type="ECO:0000256" key="1">
    <source>
        <dbReference type="SAM" id="SignalP"/>
    </source>
</evidence>
<keyword evidence="1" id="KW-0732">Signal</keyword>
<dbReference type="InterPro" id="IPR004314">
    <property type="entry name" value="Neprosin"/>
</dbReference>
<feature type="domain" description="Neprosin PEP catalytic" evidence="2">
    <location>
        <begin position="146"/>
        <end position="407"/>
    </location>
</feature>
<dbReference type="Proteomes" id="UP000813463">
    <property type="component" value="Chromosome 3"/>
</dbReference>
<sequence>MKFPIYIVLILVLLGIVSHGAEGRNRNFKPKEEEDLELERQLNILNKPPIMSFKKNGDLIDCVDIYKQPAFDHPLLKEHKLQLRPSSIPKGMKLRREKNSRLPIQREIEGCPYGTVPFKRVTKEDLIRAKTALALNHSRPVPESVPHATNVHFGLVTTPTNDPSKQIYGAAISISVYNLTDQISSQISQALLWIGSGIQGSYSGIEYGWTVNQGLYGDGLSRTYSLWTGDGLQNTGCFNAVCPGYVQVSQKRIMGEANHPVTVPGVDVYAMEFKIFRDPNTSNWWLFENLGDTADEPVGYWPKELFPAMADSAHVVQLGGKVSTPLNVPNPAGMGSGTYVPDDFTRTCYASNIQFVDSNFQFYEPKDERMTVVADVPGTYEAHYLGDAEKEHPKRGYTLLFGGPHYL</sequence>
<dbReference type="GeneID" id="110782239"/>
<dbReference type="RefSeq" id="XP_056697205.1">
    <property type="nucleotide sequence ID" value="XM_056841227.1"/>
</dbReference>
<dbReference type="PANTHER" id="PTHR31589">
    <property type="entry name" value="PROTEIN, PUTATIVE (DUF239)-RELATED-RELATED"/>
    <property type="match status" value="1"/>
</dbReference>
<feature type="chain" id="PRO_5045825981" description="Neprosin PEP catalytic domain-containing protein" evidence="1">
    <location>
        <begin position="24"/>
        <end position="407"/>
    </location>
</feature>
<dbReference type="InterPro" id="IPR053168">
    <property type="entry name" value="Glutamic_endopeptidase"/>
</dbReference>